<dbReference type="Proteomes" id="UP000229692">
    <property type="component" value="Segment"/>
</dbReference>
<protein>
    <submittedName>
        <fullName evidence="1">LamD-like capsid decoration protein</fullName>
    </submittedName>
</protein>
<sequence>MAGLTPTRTTNANVRDHTWMASREGLENAHSATLDATSLSAAGNHRLQNWLRGGTPLGEITAVGPKKGQYGLYDPAATDGRQKHAGFLVDAVQLVDPVTGVANVPLTGAILRKGQVLVNRLPVAFDATDADVSPHFIYR</sequence>
<evidence type="ECO:0000313" key="1">
    <source>
        <dbReference type="EMBL" id="ATN89552.1"/>
    </source>
</evidence>
<accession>A0A2D1GCX9</accession>
<dbReference type="EMBL" id="MF919510">
    <property type="protein sequence ID" value="ATN89552.1"/>
    <property type="molecule type" value="Genomic_DNA"/>
</dbReference>
<evidence type="ECO:0000313" key="2">
    <source>
        <dbReference type="Proteomes" id="UP000229692"/>
    </source>
</evidence>
<keyword evidence="2" id="KW-1185">Reference proteome</keyword>
<organism evidence="1 2">
    <name type="scientific">Gordonia phage Kabluna</name>
    <dbReference type="NCBI Taxonomy" id="2041511"/>
    <lineage>
        <taxon>Viruses</taxon>
        <taxon>Duplodnaviria</taxon>
        <taxon>Heunggongvirae</taxon>
        <taxon>Uroviricota</taxon>
        <taxon>Caudoviricetes</taxon>
        <taxon>Zierdtviridae</taxon>
        <taxon>Emilbogenvirinae</taxon>
        <taxon>Kablunavirus</taxon>
        <taxon>Kablunavirus kabluna</taxon>
    </lineage>
</organism>
<gene>
    <name evidence="1" type="ORF">SEA_KABLUNA_31</name>
</gene>
<reference evidence="1 2" key="1">
    <citation type="submission" date="2017-09" db="EMBL/GenBank/DDBJ databases">
        <authorList>
            <person name="Pope W.H."/>
            <person name="Garlena R.A."/>
            <person name="Russell D.A."/>
            <person name="Jacobs-Sera D."/>
            <person name="Hatfull G.F."/>
        </authorList>
    </citation>
    <scope>NUCLEOTIDE SEQUENCE [LARGE SCALE GENOMIC DNA]</scope>
</reference>
<name>A0A2D1GCX9_9CAUD</name>
<proteinExistence type="predicted"/>